<evidence type="ECO:0000256" key="2">
    <source>
        <dbReference type="SAM" id="Phobius"/>
    </source>
</evidence>
<feature type="compositionally biased region" description="Basic and acidic residues" evidence="1">
    <location>
        <begin position="199"/>
        <end position="212"/>
    </location>
</feature>
<feature type="compositionally biased region" description="Basic and acidic residues" evidence="1">
    <location>
        <begin position="117"/>
        <end position="127"/>
    </location>
</feature>
<organism evidence="3 4">
    <name type="scientific">Acrodontium crateriforme</name>
    <dbReference type="NCBI Taxonomy" id="150365"/>
    <lineage>
        <taxon>Eukaryota</taxon>
        <taxon>Fungi</taxon>
        <taxon>Dikarya</taxon>
        <taxon>Ascomycota</taxon>
        <taxon>Pezizomycotina</taxon>
        <taxon>Dothideomycetes</taxon>
        <taxon>Dothideomycetidae</taxon>
        <taxon>Mycosphaerellales</taxon>
        <taxon>Teratosphaeriaceae</taxon>
        <taxon>Acrodontium</taxon>
    </lineage>
</organism>
<sequence length="549" mass="59983">MSAYFTLPSFARAKKNTEDLEKTNPQKPVLNEEDEKFLERHMSQDRGCGGMSEVSPTVMTDEGEEKEATVPDQKAAGVDSAQVAIPETRSDGIDGEEEGDMEETKQHDQTMIAVSSEESKIDEKVDDPPEQIPDDGRSNKAETAAPARKPKKDKGIELPSQEEAEAATAGWGVGSYSNDKPQTEKRTWASYLPSMASGGKKDETAEGSDKSAENTTQTPQRTWKEYASALTPSSLPAMPNMPAIPSLPTWLSKDKDANAEPVYNEDGSINEAKTKEKQEKEVSVLLDNLNLSAINNRVFAFSSETQKIYERFAQVLRDTMNGAPTAYEDMEKLMKDAGPQLEKQFKSMPPFVQTLVKSLPAKLGTTLGPELLAVASDKPGADMKARMTATEKNATRTASSTGKKSSEKSKKKIPGLKGLVSSQGAAAGILRNTVTFVQTRFPFLASASNVVMSLSVFILMFTFWYCHKRGKETRLAREQEQGKLDGSGLEGDDEDLEVEVSDDNDDDDDDEKVDTKDDGADAKNDVLNQAHPKDVPLPEATEEEKTSTV</sequence>
<feature type="region of interest" description="Disordered" evidence="1">
    <location>
        <begin position="1"/>
        <end position="226"/>
    </location>
</feature>
<evidence type="ECO:0000256" key="1">
    <source>
        <dbReference type="SAM" id="MobiDB-lite"/>
    </source>
</evidence>
<keyword evidence="2" id="KW-1133">Transmembrane helix</keyword>
<protein>
    <submittedName>
        <fullName evidence="3">Uncharacterized protein</fullName>
    </submittedName>
</protein>
<dbReference type="EMBL" id="CP138582">
    <property type="protein sequence ID" value="WPG99372.1"/>
    <property type="molecule type" value="Genomic_DNA"/>
</dbReference>
<dbReference type="AlphaFoldDB" id="A0AAQ3M111"/>
<name>A0AAQ3M111_9PEZI</name>
<reference evidence="3 4" key="1">
    <citation type="submission" date="2023-11" db="EMBL/GenBank/DDBJ databases">
        <title>An acidophilic fungus is an integral part of prey digestion in a carnivorous sundew plant.</title>
        <authorList>
            <person name="Tsai I.J."/>
        </authorList>
    </citation>
    <scope>NUCLEOTIDE SEQUENCE [LARGE SCALE GENOMIC DNA]</scope>
    <source>
        <strain evidence="3">169a</strain>
    </source>
</reference>
<keyword evidence="2" id="KW-0812">Transmembrane</keyword>
<feature type="compositionally biased region" description="Basic and acidic residues" evidence="1">
    <location>
        <begin position="15"/>
        <end position="24"/>
    </location>
</feature>
<evidence type="ECO:0000313" key="3">
    <source>
        <dbReference type="EMBL" id="WPG99372.1"/>
    </source>
</evidence>
<accession>A0AAQ3M111</accession>
<keyword evidence="4" id="KW-1185">Reference proteome</keyword>
<dbReference type="Proteomes" id="UP001303373">
    <property type="component" value="Chromosome 3"/>
</dbReference>
<feature type="region of interest" description="Disordered" evidence="1">
    <location>
        <begin position="477"/>
        <end position="549"/>
    </location>
</feature>
<evidence type="ECO:0000313" key="4">
    <source>
        <dbReference type="Proteomes" id="UP001303373"/>
    </source>
</evidence>
<gene>
    <name evidence="3" type="ORF">R9X50_00218600</name>
</gene>
<feature type="compositionally biased region" description="Acidic residues" evidence="1">
    <location>
        <begin position="490"/>
        <end position="512"/>
    </location>
</feature>
<keyword evidence="2" id="KW-0472">Membrane</keyword>
<feature type="compositionally biased region" description="Basic and acidic residues" evidence="1">
    <location>
        <begin position="513"/>
        <end position="524"/>
    </location>
</feature>
<feature type="transmembrane region" description="Helical" evidence="2">
    <location>
        <begin position="441"/>
        <end position="465"/>
    </location>
</feature>
<feature type="region of interest" description="Disordered" evidence="1">
    <location>
        <begin position="382"/>
        <end position="415"/>
    </location>
</feature>
<proteinExistence type="predicted"/>